<dbReference type="AlphaFoldDB" id="A0A9P6TW46"/>
<name>A0A9P6TW46_9FUNG</name>
<evidence type="ECO:0000313" key="1">
    <source>
        <dbReference type="EMBL" id="KAG0248735.1"/>
    </source>
</evidence>
<evidence type="ECO:0000313" key="2">
    <source>
        <dbReference type="Proteomes" id="UP000726737"/>
    </source>
</evidence>
<reference evidence="1" key="1">
    <citation type="journal article" date="2020" name="Fungal Divers.">
        <title>Resolving the Mortierellaceae phylogeny through synthesis of multi-gene phylogenetics and phylogenomics.</title>
        <authorList>
            <person name="Vandepol N."/>
            <person name="Liber J."/>
            <person name="Desiro A."/>
            <person name="Na H."/>
            <person name="Kennedy M."/>
            <person name="Barry K."/>
            <person name="Grigoriev I.V."/>
            <person name="Miller A.N."/>
            <person name="O'Donnell K."/>
            <person name="Stajich J.E."/>
            <person name="Bonito G."/>
        </authorList>
    </citation>
    <scope>NUCLEOTIDE SEQUENCE</scope>
    <source>
        <strain evidence="1">KOD948</strain>
    </source>
</reference>
<accession>A0A9P6TW46</accession>
<organism evidence="1 2">
    <name type="scientific">Mortierella polycephala</name>
    <dbReference type="NCBI Taxonomy" id="41804"/>
    <lineage>
        <taxon>Eukaryota</taxon>
        <taxon>Fungi</taxon>
        <taxon>Fungi incertae sedis</taxon>
        <taxon>Mucoromycota</taxon>
        <taxon>Mortierellomycotina</taxon>
        <taxon>Mortierellomycetes</taxon>
        <taxon>Mortierellales</taxon>
        <taxon>Mortierellaceae</taxon>
        <taxon>Mortierella</taxon>
    </lineage>
</organism>
<gene>
    <name evidence="1" type="ORF">BG011_009967</name>
</gene>
<dbReference type="EMBL" id="JAAAJA010000931">
    <property type="protein sequence ID" value="KAG0248735.1"/>
    <property type="molecule type" value="Genomic_DNA"/>
</dbReference>
<protein>
    <submittedName>
        <fullName evidence="1">Uncharacterized protein</fullName>
    </submittedName>
</protein>
<comment type="caution">
    <text evidence="1">The sequence shown here is derived from an EMBL/GenBank/DDBJ whole genome shotgun (WGS) entry which is preliminary data.</text>
</comment>
<sequence length="103" mass="11577">MNLRVGLLKMLDNVAEFKRLEVPVLSTAKGVSGLKRQREALGRFKGLRRLRGLVIVDQLASMAEAILNNIVEVFSTLTRIGYSVLAPELTMPYEKMKQVPLHQ</sequence>
<keyword evidence="2" id="KW-1185">Reference proteome</keyword>
<proteinExistence type="predicted"/>
<dbReference type="Proteomes" id="UP000726737">
    <property type="component" value="Unassembled WGS sequence"/>
</dbReference>